<name>A0A816BI38_ADIRI</name>
<feature type="chain" id="PRO_5033009501" evidence="3">
    <location>
        <begin position="18"/>
        <end position="173"/>
    </location>
</feature>
<keyword evidence="5" id="KW-1185">Reference proteome</keyword>
<keyword evidence="3" id="KW-0732">Signal</keyword>
<proteinExistence type="predicted"/>
<gene>
    <name evidence="4" type="ORF">XAT740_LOCUS48986</name>
</gene>
<feature type="region of interest" description="Disordered" evidence="1">
    <location>
        <begin position="153"/>
        <end position="173"/>
    </location>
</feature>
<feature type="transmembrane region" description="Helical" evidence="2">
    <location>
        <begin position="123"/>
        <end position="145"/>
    </location>
</feature>
<evidence type="ECO:0000313" key="5">
    <source>
        <dbReference type="Proteomes" id="UP000663828"/>
    </source>
</evidence>
<evidence type="ECO:0000256" key="2">
    <source>
        <dbReference type="SAM" id="Phobius"/>
    </source>
</evidence>
<feature type="signal peptide" evidence="3">
    <location>
        <begin position="1"/>
        <end position="17"/>
    </location>
</feature>
<dbReference type="EMBL" id="CAJNOR010007146">
    <property type="protein sequence ID" value="CAF1611714.1"/>
    <property type="molecule type" value="Genomic_DNA"/>
</dbReference>
<protein>
    <submittedName>
        <fullName evidence="4">Uncharacterized protein</fullName>
    </submittedName>
</protein>
<dbReference type="Proteomes" id="UP000663828">
    <property type="component" value="Unassembled WGS sequence"/>
</dbReference>
<organism evidence="4 5">
    <name type="scientific">Adineta ricciae</name>
    <name type="common">Rotifer</name>
    <dbReference type="NCBI Taxonomy" id="249248"/>
    <lineage>
        <taxon>Eukaryota</taxon>
        <taxon>Metazoa</taxon>
        <taxon>Spiralia</taxon>
        <taxon>Gnathifera</taxon>
        <taxon>Rotifera</taxon>
        <taxon>Eurotatoria</taxon>
        <taxon>Bdelloidea</taxon>
        <taxon>Adinetida</taxon>
        <taxon>Adinetidae</taxon>
        <taxon>Adineta</taxon>
    </lineage>
</organism>
<keyword evidence="2" id="KW-0472">Membrane</keyword>
<reference evidence="4" key="1">
    <citation type="submission" date="2021-02" db="EMBL/GenBank/DDBJ databases">
        <authorList>
            <person name="Nowell W R."/>
        </authorList>
    </citation>
    <scope>NUCLEOTIDE SEQUENCE</scope>
</reference>
<keyword evidence="2" id="KW-0812">Transmembrane</keyword>
<evidence type="ECO:0000256" key="1">
    <source>
        <dbReference type="SAM" id="MobiDB-lite"/>
    </source>
</evidence>
<keyword evidence="2" id="KW-1133">Transmembrane helix</keyword>
<sequence length="173" mass="19481">MINIILFFACFIIYGQTFSIKQLKYCEICIINSECTDDTIRFNISISKQCLNPLNVYFTYITDVNRKPRYFNTTTTCTHCYATVEIDAVRSAWDYVLTLESPRPLMTCPTKHVAHCGGKMSRLIWYITGGLSGLTLVIGFIVCGLKRCRTAAKPVKPPKSSKKKKADVSAINA</sequence>
<accession>A0A816BI38</accession>
<evidence type="ECO:0000313" key="4">
    <source>
        <dbReference type="EMBL" id="CAF1611714.1"/>
    </source>
</evidence>
<comment type="caution">
    <text evidence="4">The sequence shown here is derived from an EMBL/GenBank/DDBJ whole genome shotgun (WGS) entry which is preliminary data.</text>
</comment>
<evidence type="ECO:0000256" key="3">
    <source>
        <dbReference type="SAM" id="SignalP"/>
    </source>
</evidence>
<dbReference type="AlphaFoldDB" id="A0A816BI38"/>